<comment type="subcellular location">
    <subcellularLocation>
        <location evidence="1">Cell junction</location>
        <location evidence="1">Gap junction</location>
    </subcellularLocation>
    <subcellularLocation>
        <location evidence="2 12">Cell membrane</location>
        <topology evidence="2 12">Multi-pass membrane protein</topology>
    </subcellularLocation>
</comment>
<keyword evidence="7" id="KW-0965">Cell junction</keyword>
<dbReference type="PANTHER" id="PTHR11893:SF7">
    <property type="entry name" value="INNEXIN"/>
    <property type="match status" value="1"/>
</dbReference>
<dbReference type="WBParaSite" id="Gr19_v10_g1517.t2">
    <property type="protein sequence ID" value="Gr19_v10_g1517.t2"/>
    <property type="gene ID" value="Gr19_v10_g1517"/>
</dbReference>
<dbReference type="AlphaFoldDB" id="A0A914H927"/>
<dbReference type="PRINTS" id="PR01262">
    <property type="entry name" value="INNEXIN"/>
</dbReference>
<evidence type="ECO:0000256" key="11">
    <source>
        <dbReference type="ARBA" id="ARBA00023303"/>
    </source>
</evidence>
<evidence type="ECO:0000256" key="8">
    <source>
        <dbReference type="ARBA" id="ARBA00022989"/>
    </source>
</evidence>
<protein>
    <recommendedName>
        <fullName evidence="12">Innexin</fullName>
    </recommendedName>
</protein>
<evidence type="ECO:0000256" key="3">
    <source>
        <dbReference type="ARBA" id="ARBA00022448"/>
    </source>
</evidence>
<evidence type="ECO:0000256" key="10">
    <source>
        <dbReference type="ARBA" id="ARBA00023136"/>
    </source>
</evidence>
<reference evidence="14" key="1">
    <citation type="submission" date="2022-11" db="UniProtKB">
        <authorList>
            <consortium name="WormBaseParasite"/>
        </authorList>
    </citation>
    <scope>IDENTIFICATION</scope>
</reference>
<keyword evidence="13" id="KW-1185">Reference proteome</keyword>
<comment type="similarity">
    <text evidence="12">Belongs to the pannexin family.</text>
</comment>
<feature type="transmembrane region" description="Helical" evidence="12">
    <location>
        <begin position="277"/>
        <end position="301"/>
    </location>
</feature>
<evidence type="ECO:0000256" key="7">
    <source>
        <dbReference type="ARBA" id="ARBA00022949"/>
    </source>
</evidence>
<dbReference type="GO" id="GO:0005243">
    <property type="term" value="F:gap junction channel activity"/>
    <property type="evidence" value="ECO:0007669"/>
    <property type="project" value="TreeGrafter"/>
</dbReference>
<evidence type="ECO:0000256" key="1">
    <source>
        <dbReference type="ARBA" id="ARBA00004610"/>
    </source>
</evidence>
<dbReference type="InterPro" id="IPR000990">
    <property type="entry name" value="Innexin"/>
</dbReference>
<dbReference type="GO" id="GO:0005886">
    <property type="term" value="C:plasma membrane"/>
    <property type="evidence" value="ECO:0007669"/>
    <property type="project" value="UniProtKB-SubCell"/>
</dbReference>
<feature type="transmembrane region" description="Helical" evidence="12">
    <location>
        <begin position="25"/>
        <end position="43"/>
    </location>
</feature>
<keyword evidence="4" id="KW-1003">Cell membrane</keyword>
<dbReference type="Pfam" id="PF00876">
    <property type="entry name" value="Innexin"/>
    <property type="match status" value="1"/>
</dbReference>
<feature type="transmembrane region" description="Helical" evidence="12">
    <location>
        <begin position="101"/>
        <end position="126"/>
    </location>
</feature>
<feature type="transmembrane region" description="Helical" evidence="12">
    <location>
        <begin position="192"/>
        <end position="216"/>
    </location>
</feature>
<proteinExistence type="inferred from homology"/>
<organism evidence="13 14">
    <name type="scientific">Globodera rostochiensis</name>
    <name type="common">Golden nematode worm</name>
    <name type="synonym">Heterodera rostochiensis</name>
    <dbReference type="NCBI Taxonomy" id="31243"/>
    <lineage>
        <taxon>Eukaryota</taxon>
        <taxon>Metazoa</taxon>
        <taxon>Ecdysozoa</taxon>
        <taxon>Nematoda</taxon>
        <taxon>Chromadorea</taxon>
        <taxon>Rhabditida</taxon>
        <taxon>Tylenchina</taxon>
        <taxon>Tylenchomorpha</taxon>
        <taxon>Tylenchoidea</taxon>
        <taxon>Heteroderidae</taxon>
        <taxon>Heteroderinae</taxon>
        <taxon>Globodera</taxon>
    </lineage>
</organism>
<gene>
    <name evidence="12" type="primary">inx</name>
</gene>
<keyword evidence="9 12" id="KW-0406">Ion transport</keyword>
<keyword evidence="5 12" id="KW-0812">Transmembrane</keyword>
<sequence length="514" mass="59774">MLLYYLAAIFKGLHPRVDDDFVDKLNYHYTSAIIFAFAIIVSAKQYVGYPIQCWVPAQFTDAWEQYTENYCWVENTYYLPLTNAFPLDYGDRRFRSRQISYYQWVPFVLALEALMFYIPCIMWRGLLHWHSGINVQNLTQMACDARMMDVDARHATVRTIAGHMEDTLELQREIYDVSNFCLGRRWSSYVTFLYVFIKILYLGNVVMQIFLLNLFLGTDNLFYGFHILKDLLHGKEWEISGNFPRVTMCDFEVRVLGNVHHHTVQCVLMINMFNEKIFLFLWFWFFMVSVVSFFSLCHWLLMSFLPGQHMKFVRRYLRATDLATDRQSVKKFVHKFLGADGVFCMRMISAHAGDIMATELIVELWHSFNDRVRKSPIEMFEGGVSQSPSKMEASFKTWLLGQNHSNRLSDDGLDVPEDAVHPPPPPSFIFLIPPADLLLSHKTCIRRLQSDDAWRWSEATQVGRVLHFRLKTNTPISAYPPRLDGAPFSPPKLSSILSPSSTITPRSLMMQADG</sequence>
<dbReference type="GO" id="GO:0005921">
    <property type="term" value="C:gap junction"/>
    <property type="evidence" value="ECO:0007669"/>
    <property type="project" value="UniProtKB-SubCell"/>
</dbReference>
<accession>A0A914H927</accession>
<keyword evidence="3 12" id="KW-0813">Transport</keyword>
<evidence type="ECO:0000313" key="14">
    <source>
        <dbReference type="WBParaSite" id="Gr19_v10_g1517.t2"/>
    </source>
</evidence>
<name>A0A914H927_GLORO</name>
<evidence type="ECO:0000256" key="4">
    <source>
        <dbReference type="ARBA" id="ARBA00022475"/>
    </source>
</evidence>
<keyword evidence="10 12" id="KW-0472">Membrane</keyword>
<evidence type="ECO:0000256" key="6">
    <source>
        <dbReference type="ARBA" id="ARBA00022868"/>
    </source>
</evidence>
<evidence type="ECO:0000313" key="13">
    <source>
        <dbReference type="Proteomes" id="UP000887572"/>
    </source>
</evidence>
<dbReference type="Proteomes" id="UP000887572">
    <property type="component" value="Unplaced"/>
</dbReference>
<dbReference type="PROSITE" id="PS51013">
    <property type="entry name" value="PANNEXIN"/>
    <property type="match status" value="1"/>
</dbReference>
<keyword evidence="8 12" id="KW-1133">Transmembrane helix</keyword>
<evidence type="ECO:0000256" key="12">
    <source>
        <dbReference type="RuleBase" id="RU010713"/>
    </source>
</evidence>
<evidence type="ECO:0000256" key="2">
    <source>
        <dbReference type="ARBA" id="ARBA00004651"/>
    </source>
</evidence>
<evidence type="ECO:0000256" key="5">
    <source>
        <dbReference type="ARBA" id="ARBA00022692"/>
    </source>
</evidence>
<evidence type="ECO:0000256" key="9">
    <source>
        <dbReference type="ARBA" id="ARBA00023065"/>
    </source>
</evidence>
<dbReference type="PANTHER" id="PTHR11893">
    <property type="entry name" value="INNEXIN"/>
    <property type="match status" value="1"/>
</dbReference>
<keyword evidence="6" id="KW-0303">Gap junction</keyword>
<keyword evidence="11 12" id="KW-0407">Ion channel</keyword>
<dbReference type="GO" id="GO:0034220">
    <property type="term" value="P:monoatomic ion transmembrane transport"/>
    <property type="evidence" value="ECO:0007669"/>
    <property type="project" value="UniProtKB-KW"/>
</dbReference>
<comment type="function">
    <text evidence="12">Structural component of the gap junctions.</text>
</comment>